<dbReference type="Gene3D" id="3.90.550.10">
    <property type="entry name" value="Spore Coat Polysaccharide Biosynthesis Protein SpsA, Chain A"/>
    <property type="match status" value="1"/>
</dbReference>
<sequence length="174" mass="20022">MLFLKNSILLEKKRNISELLNYGLKDGVGIVGGKIVTKENIVYNAGVWIDDENQQIHYTHRGCSDRSLGYYFRIVLPQNVFAVTEDCLLISKENYLKAGGINESLVDGLKGIDLCLKIRSMNLDIVWTPYFKGVEGCVENKLLTKQEYCKFNEVWPSEKRRDPYINPWILNNEV</sequence>
<protein>
    <submittedName>
        <fullName evidence="1">Uncharacterized protein</fullName>
    </submittedName>
</protein>
<dbReference type="EMBL" id="VSSQ01027847">
    <property type="protein sequence ID" value="MPM77295.1"/>
    <property type="molecule type" value="Genomic_DNA"/>
</dbReference>
<dbReference type="SUPFAM" id="SSF53448">
    <property type="entry name" value="Nucleotide-diphospho-sugar transferases"/>
    <property type="match status" value="1"/>
</dbReference>
<evidence type="ECO:0000313" key="1">
    <source>
        <dbReference type="EMBL" id="MPM77295.1"/>
    </source>
</evidence>
<accession>A0A645CK32</accession>
<proteinExistence type="predicted"/>
<comment type="caution">
    <text evidence="1">The sequence shown here is derived from an EMBL/GenBank/DDBJ whole genome shotgun (WGS) entry which is preliminary data.</text>
</comment>
<dbReference type="AlphaFoldDB" id="A0A645CK32"/>
<name>A0A645CK32_9ZZZZ</name>
<reference evidence="1" key="1">
    <citation type="submission" date="2019-08" db="EMBL/GenBank/DDBJ databases">
        <authorList>
            <person name="Kucharzyk K."/>
            <person name="Murdoch R.W."/>
            <person name="Higgins S."/>
            <person name="Loffler F."/>
        </authorList>
    </citation>
    <scope>NUCLEOTIDE SEQUENCE</scope>
</reference>
<gene>
    <name evidence="1" type="ORF">SDC9_124297</name>
</gene>
<dbReference type="InterPro" id="IPR029044">
    <property type="entry name" value="Nucleotide-diphossugar_trans"/>
</dbReference>
<organism evidence="1">
    <name type="scientific">bioreactor metagenome</name>
    <dbReference type="NCBI Taxonomy" id="1076179"/>
    <lineage>
        <taxon>unclassified sequences</taxon>
        <taxon>metagenomes</taxon>
        <taxon>ecological metagenomes</taxon>
    </lineage>
</organism>